<name>E1EZD9_GIAIA</name>
<accession>E1EZD9</accession>
<evidence type="ECO:0000313" key="2">
    <source>
        <dbReference type="Proteomes" id="UP000008974"/>
    </source>
</evidence>
<sequence>MSISPVYLGAGLRHAYAFGPLTPEEGLFTVSCFGDAAFCSENICIALANSTTLDLTIPIPCPTDTLEDDPMNSISASRCLWRISDNSPSVPQQLIWGLAETKMYRALCPRLCVVTFLGDIYLYTLFFGKTITSCLPAYYVRRIVPDLYALHVIAFTDQCAYIAISTIDDTKDSVTITILQVIIASEAYTDGAINESLLEGKRLYVFPSVSHIISVSYEPLTGAAAILCDLCCIFVNFKINGSVIVQQSAILGTSITRMQKIAMAPMPRNHDVRVYGFCADSTLRVFTVAFAHQLSDPFDIVSVRLNGAWNPIDGLKSATTTNEKLRSIVPSPIIHSLEGLAEDGGLIPWSAISYQFSDSHISIAIPSEPEGCLHCISDMVAILPSLVGILTMNGAVVFLDFNQDGDSLTIHATSTQLLFAHLSDATLSSIAGPCPADPSSVIQLLPIRRVHIIPLRMIVSSFVPLSVSAFCLHKPISGTTQQRLLRTTAHRLPFPYDTQCLAQRLFTSRALLLQQEITTDATPQLLLPKDLSILSLRAAGTLAPQHCREAFLLALQSSKYKNSLNLSALLGTTSLENIMDSTFNRAAYSLCVFTGELCGDLSLPFCSRCEVVLSDTIVRLVQQICDSPDWQLDRDSMTILFIEFGTVHWLCPICLSPMSYL</sequence>
<dbReference type="OMA" id="GDIYLYT"/>
<organism evidence="1 2">
    <name type="scientific">Giardia intestinalis (strain P15)</name>
    <name type="common">Giardia lamblia</name>
    <dbReference type="NCBI Taxonomy" id="658858"/>
    <lineage>
        <taxon>Eukaryota</taxon>
        <taxon>Metamonada</taxon>
        <taxon>Diplomonadida</taxon>
        <taxon>Hexamitidae</taxon>
        <taxon>Giardiinae</taxon>
        <taxon>Giardia</taxon>
    </lineage>
</organism>
<comment type="caution">
    <text evidence="1">The sequence shown here is derived from an EMBL/GenBank/DDBJ whole genome shotgun (WGS) entry which is preliminary data.</text>
</comment>
<dbReference type="VEuPathDB" id="GiardiaDB:GLP15_939"/>
<dbReference type="OrthoDB" id="10254052at2759"/>
<reference evidence="1 2" key="1">
    <citation type="journal article" date="2010" name="BMC Genomics">
        <title>Genome analysis and comparative genomics of a Giardia intestinalis assemblage E isolate.</title>
        <authorList>
            <person name="Jerlstrom-Hultqvist J."/>
            <person name="Franzen O."/>
            <person name="Ankarklev J."/>
            <person name="Xu F."/>
            <person name="Nohynkova E."/>
            <person name="Andersson J.O."/>
            <person name="Svard S.G."/>
            <person name="Andersson B."/>
        </authorList>
    </citation>
    <scope>NUCLEOTIDE SEQUENCE [LARGE SCALE GENOMIC DNA]</scope>
    <source>
        <strain evidence="1 2">P15</strain>
    </source>
</reference>
<dbReference type="EMBL" id="ACVC01000096">
    <property type="protein sequence ID" value="EFO64397.1"/>
    <property type="molecule type" value="Genomic_DNA"/>
</dbReference>
<proteinExistence type="predicted"/>
<protein>
    <submittedName>
        <fullName evidence="1">Uncharacterized protein</fullName>
    </submittedName>
</protein>
<evidence type="ECO:0000313" key="1">
    <source>
        <dbReference type="EMBL" id="EFO64397.1"/>
    </source>
</evidence>
<dbReference type="Proteomes" id="UP000008974">
    <property type="component" value="Unassembled WGS sequence"/>
</dbReference>
<dbReference type="AlphaFoldDB" id="E1EZD9"/>
<gene>
    <name evidence="1" type="ORF">GLP15_939</name>
</gene>